<sequence length="132" mass="15936">MTKANYIDWENLKNIPFFLCQVVEDEQNQEIVLYYFGERVFHDYDHVGHYMRSAIVLFRQIRNRTADWVNLRNLWTLRNCIRENYNHGIGVDALIYGENYDGENPETLTPLTKQRFELIIKRIKEKDEYATI</sequence>
<accession>A0A3E4VX69</accession>
<evidence type="ECO:0000313" key="2">
    <source>
        <dbReference type="Proteomes" id="UP000260780"/>
    </source>
</evidence>
<name>A0A3E4VX69_9BACT</name>
<comment type="caution">
    <text evidence="1">The sequence shown here is derived from an EMBL/GenBank/DDBJ whole genome shotgun (WGS) entry which is preliminary data.</text>
</comment>
<protein>
    <submittedName>
        <fullName evidence="1">Exo-poly-alpha-D-galacturonosidase</fullName>
    </submittedName>
</protein>
<evidence type="ECO:0000313" key="1">
    <source>
        <dbReference type="EMBL" id="RGM34546.1"/>
    </source>
</evidence>
<dbReference type="RefSeq" id="WP_117748582.1">
    <property type="nucleotide sequence ID" value="NZ_DBFNHJ010000002.1"/>
</dbReference>
<dbReference type="Proteomes" id="UP000260780">
    <property type="component" value="Unassembled WGS sequence"/>
</dbReference>
<dbReference type="AlphaFoldDB" id="A0A3E4VX69"/>
<organism evidence="1 2">
    <name type="scientific">Phocaeicola plebeius</name>
    <dbReference type="NCBI Taxonomy" id="310297"/>
    <lineage>
        <taxon>Bacteria</taxon>
        <taxon>Pseudomonadati</taxon>
        <taxon>Bacteroidota</taxon>
        <taxon>Bacteroidia</taxon>
        <taxon>Bacteroidales</taxon>
        <taxon>Bacteroidaceae</taxon>
        <taxon>Phocaeicola</taxon>
    </lineage>
</organism>
<dbReference type="EMBL" id="QSTF01000067">
    <property type="protein sequence ID" value="RGM34546.1"/>
    <property type="molecule type" value="Genomic_DNA"/>
</dbReference>
<reference evidence="1 2" key="1">
    <citation type="submission" date="2018-08" db="EMBL/GenBank/DDBJ databases">
        <title>A genome reference for cultivated species of the human gut microbiota.</title>
        <authorList>
            <person name="Zou Y."/>
            <person name="Xue W."/>
            <person name="Luo G."/>
        </authorList>
    </citation>
    <scope>NUCLEOTIDE SEQUENCE [LARGE SCALE GENOMIC DNA]</scope>
    <source>
        <strain evidence="1 2">OM08-14</strain>
    </source>
</reference>
<gene>
    <name evidence="1" type="ORF">DXC17_16320</name>
</gene>
<proteinExistence type="predicted"/>